<dbReference type="InterPro" id="IPR023753">
    <property type="entry name" value="FAD/NAD-binding_dom"/>
</dbReference>
<dbReference type="InterPro" id="IPR016156">
    <property type="entry name" value="FAD/NAD-linked_Rdtase_dimer_sf"/>
</dbReference>
<keyword evidence="6" id="KW-1185">Reference proteome</keyword>
<dbReference type="Pfam" id="PF07992">
    <property type="entry name" value="Pyr_redox_2"/>
    <property type="match status" value="1"/>
</dbReference>
<dbReference type="PRINTS" id="PR00469">
    <property type="entry name" value="PNDRDTASEII"/>
</dbReference>
<organism evidence="5 6">
    <name type="scientific">Metallumcola ferriviriculae</name>
    <dbReference type="NCBI Taxonomy" id="3039180"/>
    <lineage>
        <taxon>Bacteria</taxon>
        <taxon>Bacillati</taxon>
        <taxon>Bacillota</taxon>
        <taxon>Clostridia</taxon>
        <taxon>Neomoorellales</taxon>
        <taxon>Desulfitibacteraceae</taxon>
        <taxon>Metallumcola</taxon>
    </lineage>
</organism>
<dbReference type="RefSeq" id="WP_366922651.1">
    <property type="nucleotide sequence ID" value="NZ_CP121694.1"/>
</dbReference>
<keyword evidence="2" id="KW-0285">Flavoprotein</keyword>
<evidence type="ECO:0000259" key="4">
    <source>
        <dbReference type="Pfam" id="PF07992"/>
    </source>
</evidence>
<dbReference type="Gene3D" id="3.30.390.30">
    <property type="match status" value="1"/>
</dbReference>
<dbReference type="PRINTS" id="PR00368">
    <property type="entry name" value="FADPNR"/>
</dbReference>
<proteinExistence type="predicted"/>
<accession>A0AAU0UTR0</accession>
<dbReference type="InterPro" id="IPR036188">
    <property type="entry name" value="FAD/NAD-bd_sf"/>
</dbReference>
<protein>
    <submittedName>
        <fullName evidence="5">FAD-dependent oxidoreductase</fullName>
    </submittedName>
</protein>
<dbReference type="PANTHER" id="PTHR43429:SF3">
    <property type="entry name" value="NITRITE REDUCTASE [NAD(P)H]"/>
    <property type="match status" value="1"/>
</dbReference>
<dbReference type="EMBL" id="CP121694">
    <property type="protein sequence ID" value="WRO23269.1"/>
    <property type="molecule type" value="Genomic_DNA"/>
</dbReference>
<keyword evidence="3" id="KW-0274">FAD</keyword>
<reference evidence="5 6" key="1">
    <citation type="submission" date="2023-04" db="EMBL/GenBank/DDBJ databases">
        <authorList>
            <person name="Hsu D."/>
        </authorList>
    </citation>
    <scope>NUCLEOTIDE SEQUENCE [LARGE SCALE GENOMIC DNA]</scope>
    <source>
        <strain evidence="5 6">MK1</strain>
    </source>
</reference>
<comment type="cofactor">
    <cofactor evidence="1">
        <name>FAD</name>
        <dbReference type="ChEBI" id="CHEBI:57692"/>
    </cofactor>
</comment>
<dbReference type="SUPFAM" id="SSF51905">
    <property type="entry name" value="FAD/NAD(P)-binding domain"/>
    <property type="match status" value="2"/>
</dbReference>
<dbReference type="InterPro" id="IPR050260">
    <property type="entry name" value="FAD-bd_OxRdtase"/>
</dbReference>
<dbReference type="Gene3D" id="3.50.50.60">
    <property type="entry name" value="FAD/NAD(P)-binding domain"/>
    <property type="match status" value="2"/>
</dbReference>
<sequence length="421" mass="44917">MRYCIIGNSAAAVGAIEGIRLLDRENPITVISDEPYHTYSRPLISYFLAGTKEEEGMIYRPKDFYRKNNVEVLLGKKAVSLDTVAGEVVLADGQKIAYDKLLLATGGKPFIPPVKGLSAINEGIFTFIKLDDAKELQQHAGAGKTAVIIGAGLIGLKAAEGLIKLGVDVTVVDLAPHVLSSILDEKAAQLVQRHLVGKGLKFHFGVTADAITENDGKKIVALADGTEITADMVIMAVGVVPNHGLAKDSDIEINRGIVTDNHMETSIKGIYAAGDVAENYDLLAGENRVIPILPNAYQQGNTAGINMTGNEVVYPGGFAKNAIGFFGLAMTTAGLVKDKDAEEYVNAADDSYVKLLVKDHKLVGFIRINAVDRSGILTGLMIDRVDVSGMLESLLSVEPGLIVLPADTRHSRLEGGAVTWR</sequence>
<dbReference type="Proteomes" id="UP001329915">
    <property type="component" value="Chromosome"/>
</dbReference>
<gene>
    <name evidence="5" type="ORF">MFMK1_003126</name>
</gene>
<evidence type="ECO:0000256" key="1">
    <source>
        <dbReference type="ARBA" id="ARBA00001974"/>
    </source>
</evidence>
<evidence type="ECO:0000256" key="2">
    <source>
        <dbReference type="ARBA" id="ARBA00022630"/>
    </source>
</evidence>
<dbReference type="GO" id="GO:0016491">
    <property type="term" value="F:oxidoreductase activity"/>
    <property type="evidence" value="ECO:0007669"/>
    <property type="project" value="InterPro"/>
</dbReference>
<name>A0AAU0UTR0_9FIRM</name>
<evidence type="ECO:0000313" key="6">
    <source>
        <dbReference type="Proteomes" id="UP001329915"/>
    </source>
</evidence>
<feature type="domain" description="FAD/NAD(P)-binding" evidence="4">
    <location>
        <begin position="2"/>
        <end position="300"/>
    </location>
</feature>
<evidence type="ECO:0000256" key="3">
    <source>
        <dbReference type="ARBA" id="ARBA00022827"/>
    </source>
</evidence>
<dbReference type="KEGG" id="dbc:MFMK1_003126"/>
<dbReference type="PANTHER" id="PTHR43429">
    <property type="entry name" value="PYRIDINE NUCLEOTIDE-DISULFIDE OXIDOREDUCTASE DOMAIN-CONTAINING"/>
    <property type="match status" value="1"/>
</dbReference>
<dbReference type="AlphaFoldDB" id="A0AAU0UTR0"/>
<evidence type="ECO:0000313" key="5">
    <source>
        <dbReference type="EMBL" id="WRO23269.1"/>
    </source>
</evidence>